<dbReference type="InterPro" id="IPR010239">
    <property type="entry name" value="CHP02001"/>
</dbReference>
<evidence type="ECO:0008006" key="4">
    <source>
        <dbReference type="Google" id="ProtNLM"/>
    </source>
</evidence>
<sequence length="493" mass="50512">MFASAAPAFAETTPGAPTAAPETVTTVVDDAAPAAAQDAAPAEAAAPASPFTISANATLVSDYRFRGFSQTGENGAIQGTINLNHESGFYIGTFGSSVGFAGHTEVDLYGGYTKTIGGITLDGGLLYYLYPKKGNADTDFFEPYINVSGTVGPVTAKVGANFAWGGQAALGDNSAVYLHGDLTAAIPKTPFGLAAHIGYAKSDAFPGGIDGDVIDYSIGATATYKSLTFGVTYVNTDETNSTFGGLFTGGYKNAIGADGAVVFSLTAAMPAAGSDTSAPSSIKITGGATLVSDYRFRGFTQNNENAAIQGTINLTHDSGFYVGTWASSVGFAGNTEVDLYGGYSKTINGITLDGGLLYYLYPKHGNADTDYFEPYVNVSGTLGPVTAKVGANYAWGGQAALGDYSSIYFHGDLTAAIPKTPFSLTGHLGYAKSDSFLGGVTGDVVDYSVGATATWKALTFGVSYVNTNETNVLNAKELLGADGAVIFSIGASF</sequence>
<dbReference type="EMBL" id="CP061038">
    <property type="protein sequence ID" value="QNQ12053.1"/>
    <property type="molecule type" value="Genomic_DNA"/>
</dbReference>
<evidence type="ECO:0000313" key="3">
    <source>
        <dbReference type="Proteomes" id="UP000516148"/>
    </source>
</evidence>
<protein>
    <recommendedName>
        <fullName evidence="4">Porin</fullName>
    </recommendedName>
</protein>
<dbReference type="NCBIfam" id="TIGR02001">
    <property type="entry name" value="gcw_chp"/>
    <property type="match status" value="2"/>
</dbReference>
<proteinExistence type="predicted"/>
<gene>
    <name evidence="2" type="ORF">H3Z74_15410</name>
</gene>
<dbReference type="Proteomes" id="UP000516148">
    <property type="component" value="Chromosome"/>
</dbReference>
<organism evidence="2 3">
    <name type="scientific">Sphingomonas alpina</name>
    <dbReference type="NCBI Taxonomy" id="653931"/>
    <lineage>
        <taxon>Bacteria</taxon>
        <taxon>Pseudomonadati</taxon>
        <taxon>Pseudomonadota</taxon>
        <taxon>Alphaproteobacteria</taxon>
        <taxon>Sphingomonadales</taxon>
        <taxon>Sphingomonadaceae</taxon>
        <taxon>Sphingomonas</taxon>
    </lineage>
</organism>
<dbReference type="KEGG" id="spap:H3Z74_15410"/>
<evidence type="ECO:0000313" key="2">
    <source>
        <dbReference type="EMBL" id="QNQ12053.1"/>
    </source>
</evidence>
<reference evidence="2 3" key="1">
    <citation type="submission" date="2020-09" db="EMBL/GenBank/DDBJ databases">
        <title>Sphingomonas sp., a new species isolated from pork steak.</title>
        <authorList>
            <person name="Heidler von Heilborn D."/>
        </authorList>
    </citation>
    <scope>NUCLEOTIDE SEQUENCE [LARGE SCALE GENOMIC DNA]</scope>
    <source>
        <strain evidence="3">S8-3T</strain>
    </source>
</reference>
<keyword evidence="3" id="KW-1185">Reference proteome</keyword>
<accession>A0A7H0LQV0</accession>
<name>A0A7H0LQV0_9SPHN</name>
<dbReference type="Pfam" id="PF09694">
    <property type="entry name" value="Gcw_chp"/>
    <property type="match status" value="2"/>
</dbReference>
<dbReference type="AlphaFoldDB" id="A0A7H0LQV0"/>
<feature type="region of interest" description="Disordered" evidence="1">
    <location>
        <begin position="1"/>
        <end position="21"/>
    </location>
</feature>
<evidence type="ECO:0000256" key="1">
    <source>
        <dbReference type="SAM" id="MobiDB-lite"/>
    </source>
</evidence>